<evidence type="ECO:0000313" key="1">
    <source>
        <dbReference type="EMBL" id="AVM87622.1"/>
    </source>
</evidence>
<reference evidence="1" key="1">
    <citation type="journal article" date="2018" name="Nature">
        <title>The evolutionary history of vertebrate RNA viruses.</title>
        <authorList>
            <person name="Shi M."/>
            <person name="Lin X.D."/>
            <person name="Chen X."/>
            <person name="Tian J.H."/>
            <person name="Chen L.J."/>
            <person name="Li K."/>
            <person name="Wang W."/>
            <person name="Eden J.S."/>
            <person name="Shen J.J."/>
            <person name="Liu L."/>
            <person name="Holmes E.C."/>
            <person name="Zhang Y.Z."/>
        </authorList>
    </citation>
    <scope>NUCLEOTIDE SEQUENCE</scope>
    <source>
        <strain evidence="1">WHQSR4065</strain>
    </source>
</reference>
<dbReference type="GO" id="GO:0003723">
    <property type="term" value="F:RNA binding"/>
    <property type="evidence" value="ECO:0007669"/>
    <property type="project" value="InterPro"/>
</dbReference>
<accession>A0A2P1GNP2</accession>
<organism evidence="1">
    <name type="scientific">Wuhan spiny eel influenza virus</name>
    <dbReference type="NCBI Taxonomy" id="2116483"/>
    <lineage>
        <taxon>Viruses</taxon>
        <taxon>Riboviria</taxon>
        <taxon>Orthornavirae</taxon>
        <taxon>Negarnaviricota</taxon>
        <taxon>Polyploviricotina</taxon>
        <taxon>Insthoviricetes</taxon>
        <taxon>Articulavirales</taxon>
        <taxon>Orthomyxoviridae</taxon>
    </lineage>
</organism>
<protein>
    <submittedName>
        <fullName evidence="1">PA</fullName>
    </submittedName>
</protein>
<sequence>MENFIERNFQTTIVQKAKATMLEFQEDPDVMPTMLYNICVHLEVCFIISDMNYIDNEGKAFTAISGQGNENELRPQYEVIEGLPRTTAWMVQRTLAQQYNLEVPKYLADMFDYQSKRFIEVGITKGVAEDYYWRKKEKLGDTMDLMIFSYEQHYSLSNEESLDEEGRGRVLSRLTELQAELSGKNLWTTLLGEEEGEVGYDFEMKPTIKRMRDLSTPAGFIGFEELREYIDQHDTHGAIERAVGRMSRDVSVTGQKVEWEDLRPLAPGVYDKTLPEVNYSAFLLMGDEFGLAKESDGGSKRPVKIIKDCLDRYPILRDCTEPILMRKSQKANEGNLWKLWRDCVNQSTSQESLEIPKNNWVKWATGDGLTYQKVTKEMAMDDETMKQEVPRIPEKRRFSPWVQTEMNILSSLTNKRALELPEIGPDLAPIEVTGTERREFFQAEINNCKASTVMMKYVLFSTSVLNECAASMGKYKVVPIRNRIKNEKGEMFDSLFGMAVKGLSHLRADTDVVSVVTYEFSLTDPRIHPEKWERYTVFQIGSIFIGNKERTVYLYARVNGTNKIKLKWGMEARRCILQSMQQMESIIDQESSVQGYDMTKACFMGDRTNPAKTVTVGTSTEGLIRGSFGKALRVIFTKCLMHFVFGDSQLEGFSAESRRLMLIIQALKDSKHPYAFDLNGLYEGIEECVSNNPWVLQSVVWFNEWLSAEKTREQLVFKDDLMIG</sequence>
<dbReference type="Pfam" id="PF00603">
    <property type="entry name" value="Flu_PA"/>
    <property type="match status" value="1"/>
</dbReference>
<dbReference type="InterPro" id="IPR001009">
    <property type="entry name" value="PA/PA-X"/>
</dbReference>
<dbReference type="InterPro" id="IPR038372">
    <property type="entry name" value="PA/PA-X_sf"/>
</dbReference>
<name>A0A2P1GNP2_9ORTO</name>
<dbReference type="Gene3D" id="3.40.91.90">
    <property type="entry name" value="Influenza RNA-dependent RNA polymerase subunit PA, endonuclease domain"/>
    <property type="match status" value="1"/>
</dbReference>
<dbReference type="GO" id="GO:0039694">
    <property type="term" value="P:viral RNA genome replication"/>
    <property type="evidence" value="ECO:0007669"/>
    <property type="project" value="InterPro"/>
</dbReference>
<proteinExistence type="predicted"/>
<dbReference type="EMBL" id="MG600039">
    <property type="protein sequence ID" value="AVM87622.1"/>
    <property type="molecule type" value="Viral_cRNA"/>
</dbReference>